<gene>
    <name evidence="1" type="ORF">B0T22DRAFT_476506</name>
</gene>
<evidence type="ECO:0000313" key="2">
    <source>
        <dbReference type="Proteomes" id="UP001270362"/>
    </source>
</evidence>
<evidence type="ECO:0000313" key="1">
    <source>
        <dbReference type="EMBL" id="KAK3693678.1"/>
    </source>
</evidence>
<reference evidence="1" key="1">
    <citation type="journal article" date="2023" name="Mol. Phylogenet. Evol.">
        <title>Genome-scale phylogeny and comparative genomics of the fungal order Sordariales.</title>
        <authorList>
            <person name="Hensen N."/>
            <person name="Bonometti L."/>
            <person name="Westerberg I."/>
            <person name="Brannstrom I.O."/>
            <person name="Guillou S."/>
            <person name="Cros-Aarteil S."/>
            <person name="Calhoun S."/>
            <person name="Haridas S."/>
            <person name="Kuo A."/>
            <person name="Mondo S."/>
            <person name="Pangilinan J."/>
            <person name="Riley R."/>
            <person name="LaButti K."/>
            <person name="Andreopoulos B."/>
            <person name="Lipzen A."/>
            <person name="Chen C."/>
            <person name="Yan M."/>
            <person name="Daum C."/>
            <person name="Ng V."/>
            <person name="Clum A."/>
            <person name="Steindorff A."/>
            <person name="Ohm R.A."/>
            <person name="Martin F."/>
            <person name="Silar P."/>
            <person name="Natvig D.O."/>
            <person name="Lalanne C."/>
            <person name="Gautier V."/>
            <person name="Ament-Velasquez S.L."/>
            <person name="Kruys A."/>
            <person name="Hutchinson M.I."/>
            <person name="Powell A.J."/>
            <person name="Barry K."/>
            <person name="Miller A.N."/>
            <person name="Grigoriev I.V."/>
            <person name="Debuchy R."/>
            <person name="Gladieux P."/>
            <person name="Hiltunen Thoren M."/>
            <person name="Johannesson H."/>
        </authorList>
    </citation>
    <scope>NUCLEOTIDE SEQUENCE</scope>
    <source>
        <strain evidence="1">CBS 314.62</strain>
    </source>
</reference>
<keyword evidence="2" id="KW-1185">Reference proteome</keyword>
<comment type="caution">
    <text evidence="1">The sequence shown here is derived from an EMBL/GenBank/DDBJ whole genome shotgun (WGS) entry which is preliminary data.</text>
</comment>
<reference evidence="1" key="2">
    <citation type="submission" date="2023-06" db="EMBL/GenBank/DDBJ databases">
        <authorList>
            <consortium name="Lawrence Berkeley National Laboratory"/>
            <person name="Haridas S."/>
            <person name="Hensen N."/>
            <person name="Bonometti L."/>
            <person name="Westerberg I."/>
            <person name="Brannstrom I.O."/>
            <person name="Guillou S."/>
            <person name="Cros-Aarteil S."/>
            <person name="Calhoun S."/>
            <person name="Kuo A."/>
            <person name="Mondo S."/>
            <person name="Pangilinan J."/>
            <person name="Riley R."/>
            <person name="Labutti K."/>
            <person name="Andreopoulos B."/>
            <person name="Lipzen A."/>
            <person name="Chen C."/>
            <person name="Yanf M."/>
            <person name="Daum C."/>
            <person name="Ng V."/>
            <person name="Clum A."/>
            <person name="Steindorff A."/>
            <person name="Ohm R."/>
            <person name="Martin F."/>
            <person name="Silar P."/>
            <person name="Natvig D."/>
            <person name="Lalanne C."/>
            <person name="Gautier V."/>
            <person name="Ament-Velasquez S.L."/>
            <person name="Kruys A."/>
            <person name="Hutchinson M.I."/>
            <person name="Powell A.J."/>
            <person name="Barry K."/>
            <person name="Miller A.N."/>
            <person name="Grigoriev I.V."/>
            <person name="Debuchy R."/>
            <person name="Gladieux P."/>
            <person name="Thoren M.H."/>
            <person name="Johannesson H."/>
        </authorList>
    </citation>
    <scope>NUCLEOTIDE SEQUENCE</scope>
    <source>
        <strain evidence="1">CBS 314.62</strain>
    </source>
</reference>
<protein>
    <submittedName>
        <fullName evidence="1">Uncharacterized protein</fullName>
    </submittedName>
</protein>
<organism evidence="1 2">
    <name type="scientific">Podospora appendiculata</name>
    <dbReference type="NCBI Taxonomy" id="314037"/>
    <lineage>
        <taxon>Eukaryota</taxon>
        <taxon>Fungi</taxon>
        <taxon>Dikarya</taxon>
        <taxon>Ascomycota</taxon>
        <taxon>Pezizomycotina</taxon>
        <taxon>Sordariomycetes</taxon>
        <taxon>Sordariomycetidae</taxon>
        <taxon>Sordariales</taxon>
        <taxon>Podosporaceae</taxon>
        <taxon>Podospora</taxon>
    </lineage>
</organism>
<name>A0AAE0XHX8_9PEZI</name>
<dbReference type="Proteomes" id="UP001270362">
    <property type="component" value="Unassembled WGS sequence"/>
</dbReference>
<dbReference type="EMBL" id="JAULSO010000001">
    <property type="protein sequence ID" value="KAK3693678.1"/>
    <property type="molecule type" value="Genomic_DNA"/>
</dbReference>
<proteinExistence type="predicted"/>
<accession>A0AAE0XHX8</accession>
<sequence length="417" mass="45595">MTSLTVTDLITREPVLDGARGLVADYQTYNQSLLRRKPGVVTILSALRPNRPVSTASQRARRMQFDSEGIIRNAVNFDEEDGNAYTAIEAVLLMAKHMPFMDELFDAASIWAADRQTSDTLRDGLSLSAVPHACFFQRAVSLMGDLENNHQTGMPRPQVSILAEPYADIGNLEDLDTVGNAFTSFWTCIDDYRKRDTARPGQEPAHIALDPTTIPLDAQAQAWAAWVHHSAVNKALSIQTVYVASCKSCRHPLSTLSHQRILTLPVPPLHTAAANPQATKSIWVGDVLNIGLDAPATHYNAVRRIALTGGRICIALAYPPDDDGDNAEGTWAGLVALVRYVDDDVDSGGPRHVAFVKKRPDGVEDEFWACFDRACPAGVERVPWDAGGGAAAYRNVFAVYELLPGYVRTVEDVFQLA</sequence>
<dbReference type="AlphaFoldDB" id="A0AAE0XHX8"/>